<accession>A0A921MS21</accession>
<dbReference type="Proteomes" id="UP000757103">
    <property type="component" value="Unassembled WGS sequence"/>
</dbReference>
<dbReference type="PROSITE" id="PS51257">
    <property type="entry name" value="PROKAR_LIPOPROTEIN"/>
    <property type="match status" value="1"/>
</dbReference>
<reference evidence="2" key="2">
    <citation type="submission" date="2021-09" db="EMBL/GenBank/DDBJ databases">
        <authorList>
            <person name="Gilroy R."/>
        </authorList>
    </citation>
    <scope>NUCLEOTIDE SEQUENCE</scope>
    <source>
        <strain evidence="2">CHK121-7720</strain>
    </source>
</reference>
<dbReference type="GeneID" id="90528523"/>
<reference evidence="2" key="1">
    <citation type="journal article" date="2021" name="PeerJ">
        <title>Extensive microbial diversity within the chicken gut microbiome revealed by metagenomics and culture.</title>
        <authorList>
            <person name="Gilroy R."/>
            <person name="Ravi A."/>
            <person name="Getino M."/>
            <person name="Pursley I."/>
            <person name="Horton D.L."/>
            <person name="Alikhan N.F."/>
            <person name="Baker D."/>
            <person name="Gharbi K."/>
            <person name="Hall N."/>
            <person name="Watson M."/>
            <person name="Adriaenssens E.M."/>
            <person name="Foster-Nyarko E."/>
            <person name="Jarju S."/>
            <person name="Secka A."/>
            <person name="Antonio M."/>
            <person name="Oren A."/>
            <person name="Chaudhuri R.R."/>
            <person name="La Ragione R."/>
            <person name="Hildebrand F."/>
            <person name="Pallen M.J."/>
        </authorList>
    </citation>
    <scope>NUCLEOTIDE SEQUENCE</scope>
    <source>
        <strain evidence="2">CHK121-7720</strain>
    </source>
</reference>
<dbReference type="InterPro" id="IPR025411">
    <property type="entry name" value="DUF4136"/>
</dbReference>
<comment type="caution">
    <text evidence="2">The sequence shown here is derived from an EMBL/GenBank/DDBJ whole genome shotgun (WGS) entry which is preliminary data.</text>
</comment>
<evidence type="ECO:0000313" key="3">
    <source>
        <dbReference type="Proteomes" id="UP000757103"/>
    </source>
</evidence>
<protein>
    <submittedName>
        <fullName evidence="2">DUF4136 domain-containing protein</fullName>
    </submittedName>
</protein>
<dbReference type="Pfam" id="PF13590">
    <property type="entry name" value="DUF4136"/>
    <property type="match status" value="1"/>
</dbReference>
<evidence type="ECO:0000313" key="2">
    <source>
        <dbReference type="EMBL" id="HJG89096.1"/>
    </source>
</evidence>
<feature type="domain" description="DUF4136" evidence="1">
    <location>
        <begin position="32"/>
        <end position="207"/>
    </location>
</feature>
<proteinExistence type="predicted"/>
<dbReference type="EMBL" id="DYUD01000021">
    <property type="protein sequence ID" value="HJG89096.1"/>
    <property type="molecule type" value="Genomic_DNA"/>
</dbReference>
<sequence length="213" mass="24788">MKKLIPILFVVAAITACQKEPSLSELDDDYVVFTDYDKSANFDNYLTYYMPDSVLLITDSEKATYWTNDEANYILETFAENMASRGFLLVDTKEEADLGLQVSYIEDVHYFVDYPNSYWWWGYPGYWGPGYWGPYWSTWYYPYPVVYSYSVNSFLAELVDLTDQTGTSKRLNILWDTYMAGLQSSSPRVNRNLVIQAIDQAFVQSPYLLTNQE</sequence>
<name>A0A921MS21_9BACT</name>
<organism evidence="2 3">
    <name type="scientific">Barnesiella viscericola</name>
    <dbReference type="NCBI Taxonomy" id="397865"/>
    <lineage>
        <taxon>Bacteria</taxon>
        <taxon>Pseudomonadati</taxon>
        <taxon>Bacteroidota</taxon>
        <taxon>Bacteroidia</taxon>
        <taxon>Bacteroidales</taxon>
        <taxon>Barnesiellaceae</taxon>
        <taxon>Barnesiella</taxon>
    </lineage>
</organism>
<evidence type="ECO:0000259" key="1">
    <source>
        <dbReference type="Pfam" id="PF13590"/>
    </source>
</evidence>
<gene>
    <name evidence="2" type="ORF">K8U91_06460</name>
</gene>
<dbReference type="Gene3D" id="3.30.160.670">
    <property type="match status" value="1"/>
</dbReference>
<dbReference type="RefSeq" id="WP_025277883.1">
    <property type="nucleotide sequence ID" value="NZ_CAKMIC010000020.1"/>
</dbReference>
<dbReference type="AlphaFoldDB" id="A0A921MS21"/>